<feature type="transmembrane region" description="Helical" evidence="4">
    <location>
        <begin position="348"/>
        <end position="374"/>
    </location>
</feature>
<evidence type="ECO:0000259" key="5">
    <source>
        <dbReference type="PROSITE" id="PS50850"/>
    </source>
</evidence>
<dbReference type="OrthoDB" id="7488909at2"/>
<feature type="domain" description="Major facilitator superfamily (MFS) profile" evidence="5">
    <location>
        <begin position="18"/>
        <end position="406"/>
    </location>
</feature>
<keyword evidence="3 4" id="KW-0472">Membrane</keyword>
<feature type="transmembrane region" description="Helical" evidence="4">
    <location>
        <begin position="21"/>
        <end position="43"/>
    </location>
</feature>
<dbReference type="PANTHER" id="PTHR23527:SF1">
    <property type="entry name" value="BLL3282 PROTEIN"/>
    <property type="match status" value="1"/>
</dbReference>
<dbReference type="Pfam" id="PF07690">
    <property type="entry name" value="MFS_1"/>
    <property type="match status" value="1"/>
</dbReference>
<dbReference type="InterPro" id="IPR020846">
    <property type="entry name" value="MFS_dom"/>
</dbReference>
<dbReference type="Proteomes" id="UP000316429">
    <property type="component" value="Unassembled WGS sequence"/>
</dbReference>
<keyword evidence="1 4" id="KW-0812">Transmembrane</keyword>
<dbReference type="PROSITE" id="PS50850">
    <property type="entry name" value="MFS"/>
    <property type="match status" value="1"/>
</dbReference>
<dbReference type="PANTHER" id="PTHR23527">
    <property type="entry name" value="BLL3282 PROTEIN"/>
    <property type="match status" value="1"/>
</dbReference>
<dbReference type="RefSeq" id="WP_140831105.1">
    <property type="nucleotide sequence ID" value="NZ_VFYP01000004.1"/>
</dbReference>
<feature type="transmembrane region" description="Helical" evidence="4">
    <location>
        <begin position="289"/>
        <end position="309"/>
    </location>
</feature>
<comment type="caution">
    <text evidence="6">The sequence shown here is derived from an EMBL/GenBank/DDBJ whole genome shotgun (WGS) entry which is preliminary data.</text>
</comment>
<accession>A0A504U7X7</accession>
<reference evidence="6 7" key="1">
    <citation type="submission" date="2019-06" db="EMBL/GenBank/DDBJ databases">
        <title>Rhizobium sp. CL12 isolated from roots of soybean.</title>
        <authorList>
            <person name="Wang C."/>
        </authorList>
    </citation>
    <scope>NUCLEOTIDE SEQUENCE [LARGE SCALE GENOMIC DNA]</scope>
    <source>
        <strain evidence="6 7">CL12</strain>
    </source>
</reference>
<evidence type="ECO:0000313" key="7">
    <source>
        <dbReference type="Proteomes" id="UP000316429"/>
    </source>
</evidence>
<feature type="transmembrane region" description="Helical" evidence="4">
    <location>
        <begin position="315"/>
        <end position="336"/>
    </location>
</feature>
<keyword evidence="7" id="KW-1185">Reference proteome</keyword>
<keyword evidence="2 4" id="KW-1133">Transmembrane helix</keyword>
<feature type="transmembrane region" description="Helical" evidence="4">
    <location>
        <begin position="226"/>
        <end position="249"/>
    </location>
</feature>
<evidence type="ECO:0000256" key="2">
    <source>
        <dbReference type="ARBA" id="ARBA00022989"/>
    </source>
</evidence>
<dbReference type="EMBL" id="VFYP01000004">
    <property type="protein sequence ID" value="TPP05926.1"/>
    <property type="molecule type" value="Genomic_DNA"/>
</dbReference>
<evidence type="ECO:0000256" key="4">
    <source>
        <dbReference type="SAM" id="Phobius"/>
    </source>
</evidence>
<feature type="transmembrane region" description="Helical" evidence="4">
    <location>
        <begin position="255"/>
        <end position="277"/>
    </location>
</feature>
<evidence type="ECO:0000256" key="3">
    <source>
        <dbReference type="ARBA" id="ARBA00023136"/>
    </source>
</evidence>
<evidence type="ECO:0000313" key="6">
    <source>
        <dbReference type="EMBL" id="TPP05926.1"/>
    </source>
</evidence>
<dbReference type="GO" id="GO:0022857">
    <property type="term" value="F:transmembrane transporter activity"/>
    <property type="evidence" value="ECO:0007669"/>
    <property type="project" value="InterPro"/>
</dbReference>
<dbReference type="InterPro" id="IPR011701">
    <property type="entry name" value="MFS"/>
</dbReference>
<dbReference type="SUPFAM" id="SSF103473">
    <property type="entry name" value="MFS general substrate transporter"/>
    <property type="match status" value="1"/>
</dbReference>
<name>A0A504U7X7_9HYPH</name>
<dbReference type="InterPro" id="IPR052952">
    <property type="entry name" value="MFS-Transporter"/>
</dbReference>
<feature type="transmembrane region" description="Helical" evidence="4">
    <location>
        <begin position="90"/>
        <end position="123"/>
    </location>
</feature>
<feature type="transmembrane region" description="Helical" evidence="4">
    <location>
        <begin position="55"/>
        <end position="78"/>
    </location>
</feature>
<feature type="transmembrane region" description="Helical" evidence="4">
    <location>
        <begin position="380"/>
        <end position="399"/>
    </location>
</feature>
<dbReference type="InterPro" id="IPR036259">
    <property type="entry name" value="MFS_trans_sf"/>
</dbReference>
<dbReference type="Gene3D" id="1.20.1250.20">
    <property type="entry name" value="MFS general substrate transporter like domains"/>
    <property type="match status" value="2"/>
</dbReference>
<organism evidence="6 7">
    <name type="scientific">Rhizobium glycinendophyticum</name>
    <dbReference type="NCBI Taxonomy" id="2589807"/>
    <lineage>
        <taxon>Bacteria</taxon>
        <taxon>Pseudomonadati</taxon>
        <taxon>Pseudomonadota</taxon>
        <taxon>Alphaproteobacteria</taxon>
        <taxon>Hyphomicrobiales</taxon>
        <taxon>Rhizobiaceae</taxon>
        <taxon>Rhizobium/Agrobacterium group</taxon>
        <taxon>Rhizobium</taxon>
    </lineage>
</organism>
<protein>
    <submittedName>
        <fullName evidence="6">MFS transporter</fullName>
    </submittedName>
</protein>
<gene>
    <name evidence="6" type="ORF">FJQ55_19500</name>
</gene>
<proteinExistence type="predicted"/>
<dbReference type="AlphaFoldDB" id="A0A504U7X7"/>
<feature type="transmembrane region" description="Helical" evidence="4">
    <location>
        <begin position="172"/>
        <end position="196"/>
    </location>
</feature>
<sequence>MSDLIAGEAPPARRVSSLLQTLAAATLIQIVATASVLALTAIAPTVAADLDIGAYWIGYQISLIYASGMFSSAVAGTLVQRFGPVRIEQVALICFVLGFAGIASASIPLIVVASLFIGIGYGLNNPASSEMLSRVTPQSKRNIVFSLKQSGVPLGGILASFAFPFLSRYVDWHVALLIGALAPLSTMGLLAITHAADPIVPASSRSLLKGLIEEQSTIWRHPRLRALCGLGFAYSAMQLSISAFAVVTLVHDAGWSLLSAGSVAAAMQLAGALGRVFWGVVADRIGGGFLTLALLGLLGGTGYALLFFLQDLPVVLQVTLFVLTGGVTIGWNGVLLAEVAHNAPHGRVGAITGGVLVYTFIGVIVGPSSFAAVYALTGHYGASFMIFSLFGLAGMIVAWRAHRNRT</sequence>
<evidence type="ECO:0000256" key="1">
    <source>
        <dbReference type="ARBA" id="ARBA00022692"/>
    </source>
</evidence>